<dbReference type="EMBL" id="JACCFL010000001">
    <property type="protein sequence ID" value="NYJ25503.1"/>
    <property type="molecule type" value="Genomic_DNA"/>
</dbReference>
<dbReference type="AlphaFoldDB" id="A0A853D057"/>
<protein>
    <submittedName>
        <fullName evidence="2">Uncharacterized protein</fullName>
    </submittedName>
</protein>
<sequence length="30" mass="3151">MARSADDGAPVPVPQRRARSDGAPRSFPDA</sequence>
<evidence type="ECO:0000256" key="1">
    <source>
        <dbReference type="SAM" id="MobiDB-lite"/>
    </source>
</evidence>
<name>A0A853D057_9MICO</name>
<reference evidence="2 3" key="1">
    <citation type="submission" date="2020-07" db="EMBL/GenBank/DDBJ databases">
        <title>Sequencing the genomes of 1000 actinobacteria strains.</title>
        <authorList>
            <person name="Klenk H.-P."/>
        </authorList>
    </citation>
    <scope>NUCLEOTIDE SEQUENCE [LARGE SCALE GENOMIC DNA]</scope>
    <source>
        <strain evidence="2 3">DSM 15165</strain>
    </source>
</reference>
<feature type="region of interest" description="Disordered" evidence="1">
    <location>
        <begin position="1"/>
        <end position="30"/>
    </location>
</feature>
<evidence type="ECO:0000313" key="2">
    <source>
        <dbReference type="EMBL" id="NYJ25503.1"/>
    </source>
</evidence>
<evidence type="ECO:0000313" key="3">
    <source>
        <dbReference type="Proteomes" id="UP000578352"/>
    </source>
</evidence>
<dbReference type="Proteomes" id="UP000578352">
    <property type="component" value="Unassembled WGS sequence"/>
</dbReference>
<proteinExistence type="predicted"/>
<organism evidence="2 3">
    <name type="scientific">Leifsonia shinshuensis</name>
    <dbReference type="NCBI Taxonomy" id="150026"/>
    <lineage>
        <taxon>Bacteria</taxon>
        <taxon>Bacillati</taxon>
        <taxon>Actinomycetota</taxon>
        <taxon>Actinomycetes</taxon>
        <taxon>Micrococcales</taxon>
        <taxon>Microbacteriaceae</taxon>
        <taxon>Leifsonia</taxon>
    </lineage>
</organism>
<comment type="caution">
    <text evidence="2">The sequence shown here is derived from an EMBL/GenBank/DDBJ whole genome shotgun (WGS) entry which is preliminary data.</text>
</comment>
<accession>A0A853D057</accession>
<gene>
    <name evidence="2" type="ORF">HNR13_003790</name>
</gene>